<accession>A0ABM9NK47</accession>
<proteinExistence type="predicted"/>
<dbReference type="RefSeq" id="WP_348757549.1">
    <property type="nucleotide sequence ID" value="NZ_OZ026884.1"/>
</dbReference>
<feature type="signal peptide" evidence="2">
    <location>
        <begin position="1"/>
        <end position="28"/>
    </location>
</feature>
<evidence type="ECO:0000256" key="2">
    <source>
        <dbReference type="SAM" id="SignalP"/>
    </source>
</evidence>
<keyword evidence="4" id="KW-1185">Reference proteome</keyword>
<evidence type="ECO:0000256" key="1">
    <source>
        <dbReference type="SAM" id="Phobius"/>
    </source>
</evidence>
<keyword evidence="1" id="KW-1133">Transmembrane helix</keyword>
<organism evidence="3 4">
    <name type="scientific">Candidatus Methylocalor cossyra</name>
    <dbReference type="NCBI Taxonomy" id="3108543"/>
    <lineage>
        <taxon>Bacteria</taxon>
        <taxon>Pseudomonadati</taxon>
        <taxon>Pseudomonadota</taxon>
        <taxon>Gammaproteobacteria</taxon>
        <taxon>Methylococcales</taxon>
        <taxon>Methylococcaceae</taxon>
        <taxon>Candidatus Methylocalor</taxon>
    </lineage>
</organism>
<sequence length="193" mass="20845">MRKANFLKSCAFAIGLLAVGVLPAPAWAHGGASVETDVCRIQIGSHLVHFTAYQPQLTGTTEYCNVIPELGNTTLVFDYEGKALRNMTVEFEITKEPEGTRVFYQPPSTHPTGTFNTTVNFTEPSKYLAHITLVNEGQKVDEHIGFTVGAAQGGPSISTYLVIGVVLLAAGYIFYLSNASFKNAVDGLTRKKA</sequence>
<gene>
    <name evidence="3" type="ORF">MECH1_V1_2237</name>
</gene>
<protein>
    <submittedName>
        <fullName evidence="3">Uncharacterized protein</fullName>
    </submittedName>
</protein>
<dbReference type="EMBL" id="OZ026884">
    <property type="protein sequence ID" value="CAL1241013.1"/>
    <property type="molecule type" value="Genomic_DNA"/>
</dbReference>
<keyword evidence="2" id="KW-0732">Signal</keyword>
<feature type="transmembrane region" description="Helical" evidence="1">
    <location>
        <begin position="157"/>
        <end position="175"/>
    </location>
</feature>
<keyword evidence="1" id="KW-0472">Membrane</keyword>
<name>A0ABM9NK47_9GAMM</name>
<reference evidence="3 4" key="1">
    <citation type="submission" date="2024-04" db="EMBL/GenBank/DDBJ databases">
        <authorList>
            <person name="Cremers G."/>
        </authorList>
    </citation>
    <scope>NUCLEOTIDE SEQUENCE [LARGE SCALE GENOMIC DNA]</scope>
    <source>
        <strain evidence="3">MeCH1-AG</strain>
    </source>
</reference>
<evidence type="ECO:0000313" key="3">
    <source>
        <dbReference type="EMBL" id="CAL1241013.1"/>
    </source>
</evidence>
<evidence type="ECO:0000313" key="4">
    <source>
        <dbReference type="Proteomes" id="UP001497493"/>
    </source>
</evidence>
<keyword evidence="1" id="KW-0812">Transmembrane</keyword>
<dbReference type="Proteomes" id="UP001497493">
    <property type="component" value="Chromosome"/>
</dbReference>
<feature type="chain" id="PRO_5046530735" evidence="2">
    <location>
        <begin position="29"/>
        <end position="193"/>
    </location>
</feature>